<accession>A0A1E3QWL6</accession>
<dbReference type="InterPro" id="IPR005607">
    <property type="entry name" value="BSD_dom"/>
</dbReference>
<evidence type="ECO:0000256" key="1">
    <source>
        <dbReference type="SAM" id="MobiDB-lite"/>
    </source>
</evidence>
<dbReference type="OrthoDB" id="73788at2759"/>
<feature type="region of interest" description="Disordered" evidence="1">
    <location>
        <begin position="277"/>
        <end position="359"/>
    </location>
</feature>
<name>A0A1E3QWL6_9ASCO</name>
<feature type="compositionally biased region" description="Low complexity" evidence="1">
    <location>
        <begin position="307"/>
        <end position="322"/>
    </location>
</feature>
<evidence type="ECO:0000313" key="3">
    <source>
        <dbReference type="EMBL" id="ODQ82031.1"/>
    </source>
</evidence>
<dbReference type="PANTHER" id="PTHR16019">
    <property type="entry name" value="SYNAPSE-ASSOCIATED PROTEIN"/>
    <property type="match status" value="1"/>
</dbReference>
<dbReference type="InterPro" id="IPR035925">
    <property type="entry name" value="BSD_dom_sf"/>
</dbReference>
<gene>
    <name evidence="3" type="ORF">BABINDRAFT_165531</name>
</gene>
<dbReference type="Proteomes" id="UP000094336">
    <property type="component" value="Unassembled WGS sequence"/>
</dbReference>
<sequence>MDYVYEAELAPKDSVDTLTPVDAKTDQEFLKLETEIEKAYSVIEEQTSKWGSSFGGLWGNIHIPENITQATSQLNEQFSQIKARVDVEQLTSKVHENLEQAKSTLVKFKDGEEQAKMMELLSSKTNTYLDSLDKELEIVENTAGNLVSNFTSFFAGALTIEAPHADGESACETDADHQKQTVIAHSRTEAQMHTLHSSPELYLTAADVEDTSYIKFAATFDIASQTGEITQRLESTPALHSLMNAIVPTKIAYADFWSRYFYMLAKIQQDEQKRAQLLAGGAEETGETEDFAWDDEEEEKPAKEVTVDSSNVNSSRTSSDVTYGLESVDGSTLDVVATKKSGPKVEATPEGEEDDDDWE</sequence>
<reference evidence="4" key="1">
    <citation type="submission" date="2016-05" db="EMBL/GenBank/DDBJ databases">
        <title>Comparative genomics of biotechnologically important yeasts.</title>
        <authorList>
            <consortium name="DOE Joint Genome Institute"/>
            <person name="Riley R."/>
            <person name="Haridas S."/>
            <person name="Wolfe K.H."/>
            <person name="Lopes M.R."/>
            <person name="Hittinger C.T."/>
            <person name="Goker M."/>
            <person name="Salamov A."/>
            <person name="Wisecaver J."/>
            <person name="Long T.M."/>
            <person name="Aerts A.L."/>
            <person name="Barry K."/>
            <person name="Choi C."/>
            <person name="Clum A."/>
            <person name="Coughlan A.Y."/>
            <person name="Deshpande S."/>
            <person name="Douglass A.P."/>
            <person name="Hanson S.J."/>
            <person name="Klenk H.-P."/>
            <person name="Labutti K."/>
            <person name="Lapidus A."/>
            <person name="Lindquist E."/>
            <person name="Lipzen A."/>
            <person name="Meier-Kolthoff J.P."/>
            <person name="Ohm R.A."/>
            <person name="Otillar R.P."/>
            <person name="Pangilinan J."/>
            <person name="Peng Y."/>
            <person name="Rokas A."/>
            <person name="Rosa C.A."/>
            <person name="Scheuner C."/>
            <person name="Sibirny A.A."/>
            <person name="Slot J.C."/>
            <person name="Stielow J.B."/>
            <person name="Sun H."/>
            <person name="Kurtzman C.P."/>
            <person name="Blackwell M."/>
            <person name="Grigoriev I.V."/>
            <person name="Jeffries T.W."/>
        </authorList>
    </citation>
    <scope>NUCLEOTIDE SEQUENCE [LARGE SCALE GENOMIC DNA]</scope>
    <source>
        <strain evidence="4">NRRL Y-12698</strain>
    </source>
</reference>
<dbReference type="PANTHER" id="PTHR16019:SF5">
    <property type="entry name" value="BSD DOMAIN-CONTAINING PROTEIN 1"/>
    <property type="match status" value="1"/>
</dbReference>
<evidence type="ECO:0000313" key="4">
    <source>
        <dbReference type="Proteomes" id="UP000094336"/>
    </source>
</evidence>
<dbReference type="PROSITE" id="PS50858">
    <property type="entry name" value="BSD"/>
    <property type="match status" value="1"/>
</dbReference>
<dbReference type="Gene3D" id="1.10.3970.10">
    <property type="entry name" value="BSD domain"/>
    <property type="match status" value="1"/>
</dbReference>
<feature type="compositionally biased region" description="Acidic residues" evidence="1">
    <location>
        <begin position="349"/>
        <end position="359"/>
    </location>
</feature>
<dbReference type="AlphaFoldDB" id="A0A1E3QWL6"/>
<dbReference type="GeneID" id="30148197"/>
<evidence type="ECO:0000259" key="2">
    <source>
        <dbReference type="PROSITE" id="PS50858"/>
    </source>
</evidence>
<protein>
    <recommendedName>
        <fullName evidence="2">BSD domain-containing protein</fullName>
    </recommendedName>
</protein>
<organism evidence="3 4">
    <name type="scientific">Babjeviella inositovora NRRL Y-12698</name>
    <dbReference type="NCBI Taxonomy" id="984486"/>
    <lineage>
        <taxon>Eukaryota</taxon>
        <taxon>Fungi</taxon>
        <taxon>Dikarya</taxon>
        <taxon>Ascomycota</taxon>
        <taxon>Saccharomycotina</taxon>
        <taxon>Pichiomycetes</taxon>
        <taxon>Serinales incertae sedis</taxon>
        <taxon>Babjeviella</taxon>
    </lineage>
</organism>
<keyword evidence="4" id="KW-1185">Reference proteome</keyword>
<dbReference type="GO" id="GO:0005737">
    <property type="term" value="C:cytoplasm"/>
    <property type="evidence" value="ECO:0007669"/>
    <property type="project" value="TreeGrafter"/>
</dbReference>
<dbReference type="EMBL" id="KV454427">
    <property type="protein sequence ID" value="ODQ82031.1"/>
    <property type="molecule type" value="Genomic_DNA"/>
</dbReference>
<dbReference type="SUPFAM" id="SSF140383">
    <property type="entry name" value="BSD domain-like"/>
    <property type="match status" value="1"/>
</dbReference>
<dbReference type="InterPro" id="IPR051494">
    <property type="entry name" value="BSD_domain-containing"/>
</dbReference>
<dbReference type="SMART" id="SM00751">
    <property type="entry name" value="BSD"/>
    <property type="match status" value="1"/>
</dbReference>
<feature type="domain" description="BSD" evidence="2">
    <location>
        <begin position="216"/>
        <end position="268"/>
    </location>
</feature>
<dbReference type="Pfam" id="PF03909">
    <property type="entry name" value="BSD"/>
    <property type="match status" value="1"/>
</dbReference>
<proteinExistence type="predicted"/>
<feature type="compositionally biased region" description="Acidic residues" evidence="1">
    <location>
        <begin position="284"/>
        <end position="299"/>
    </location>
</feature>
<dbReference type="RefSeq" id="XP_018987359.1">
    <property type="nucleotide sequence ID" value="XM_019130344.1"/>
</dbReference>